<gene>
    <name evidence="1" type="ORF">BOLC7T43528H</name>
</gene>
<organism evidence="1">
    <name type="scientific">Brassica oleracea</name>
    <name type="common">Wild cabbage</name>
    <dbReference type="NCBI Taxonomy" id="3712"/>
    <lineage>
        <taxon>Eukaryota</taxon>
        <taxon>Viridiplantae</taxon>
        <taxon>Streptophyta</taxon>
        <taxon>Embryophyta</taxon>
        <taxon>Tracheophyta</taxon>
        <taxon>Spermatophyta</taxon>
        <taxon>Magnoliopsida</taxon>
        <taxon>eudicotyledons</taxon>
        <taxon>Gunneridae</taxon>
        <taxon>Pentapetalae</taxon>
        <taxon>rosids</taxon>
        <taxon>malvids</taxon>
        <taxon>Brassicales</taxon>
        <taxon>Brassicaceae</taxon>
        <taxon>Brassiceae</taxon>
        <taxon>Brassica</taxon>
    </lineage>
</organism>
<sequence>MFTSSWSLSKTLRIMSTLKVWIHVLNLSSHRMTSQPLELRQLSSSSTMRRVFLRKTLSPSAVLEGPPKKETENVDTLEKKVLSFESVSRVCF</sequence>
<name>A0A3P6EE20_BRAOL</name>
<proteinExistence type="predicted"/>
<dbReference type="AlphaFoldDB" id="A0A3P6EE20"/>
<protein>
    <submittedName>
        <fullName evidence="1">Uncharacterized protein</fullName>
    </submittedName>
</protein>
<evidence type="ECO:0000313" key="1">
    <source>
        <dbReference type="EMBL" id="VDD37968.1"/>
    </source>
</evidence>
<reference evidence="1" key="1">
    <citation type="submission" date="2018-11" db="EMBL/GenBank/DDBJ databases">
        <authorList>
            <consortium name="Genoscope - CEA"/>
            <person name="William W."/>
        </authorList>
    </citation>
    <scope>NUCLEOTIDE SEQUENCE</scope>
</reference>
<accession>A0A3P6EE20</accession>
<dbReference type="EMBL" id="LR031876">
    <property type="protein sequence ID" value="VDD37968.1"/>
    <property type="molecule type" value="Genomic_DNA"/>
</dbReference>